<dbReference type="Proteomes" id="UP000494120">
    <property type="component" value="Unassembled WGS sequence"/>
</dbReference>
<evidence type="ECO:0000256" key="1">
    <source>
        <dbReference type="SAM" id="MobiDB-lite"/>
    </source>
</evidence>
<dbReference type="Pfam" id="PF02810">
    <property type="entry name" value="SEC-C"/>
    <property type="match status" value="1"/>
</dbReference>
<feature type="compositionally biased region" description="Polar residues" evidence="1">
    <location>
        <begin position="156"/>
        <end position="170"/>
    </location>
</feature>
<dbReference type="Gene3D" id="3.10.450.50">
    <property type="match status" value="1"/>
</dbReference>
<protein>
    <recommendedName>
        <fullName evidence="4">Zinc chelation protein SecC</fullName>
    </recommendedName>
</protein>
<feature type="region of interest" description="Disordered" evidence="1">
    <location>
        <begin position="156"/>
        <end position="180"/>
    </location>
</feature>
<gene>
    <name evidence="2" type="ORF">BLA17378_05258</name>
</gene>
<reference evidence="2 3" key="1">
    <citation type="submission" date="2019-09" db="EMBL/GenBank/DDBJ databases">
        <authorList>
            <person name="Depoorter E."/>
        </authorList>
    </citation>
    <scope>NUCLEOTIDE SEQUENCE [LARGE SCALE GENOMIC DNA]</scope>
    <source>
        <strain evidence="2 3">R-17378</strain>
    </source>
</reference>
<name>A0ABY6XXV4_9BURK</name>
<evidence type="ECO:0008006" key="4">
    <source>
        <dbReference type="Google" id="ProtNLM"/>
    </source>
</evidence>
<comment type="caution">
    <text evidence="2">The sequence shown here is derived from an EMBL/GenBank/DDBJ whole genome shotgun (WGS) entry which is preliminary data.</text>
</comment>
<keyword evidence="3" id="KW-1185">Reference proteome</keyword>
<dbReference type="EMBL" id="CABVQG010000021">
    <property type="protein sequence ID" value="VWD01343.1"/>
    <property type="molecule type" value="Genomic_DNA"/>
</dbReference>
<evidence type="ECO:0000313" key="2">
    <source>
        <dbReference type="EMBL" id="VWD01343.1"/>
    </source>
</evidence>
<evidence type="ECO:0000313" key="3">
    <source>
        <dbReference type="Proteomes" id="UP000494120"/>
    </source>
</evidence>
<organism evidence="2 3">
    <name type="scientific">Burkholderia aenigmatica</name>
    <dbReference type="NCBI Taxonomy" id="2015348"/>
    <lineage>
        <taxon>Bacteria</taxon>
        <taxon>Pseudomonadati</taxon>
        <taxon>Pseudomonadota</taxon>
        <taxon>Betaproteobacteria</taxon>
        <taxon>Burkholderiales</taxon>
        <taxon>Burkholderiaceae</taxon>
        <taxon>Burkholderia</taxon>
        <taxon>Burkholderia cepacia complex</taxon>
    </lineage>
</organism>
<dbReference type="SUPFAM" id="SSF103642">
    <property type="entry name" value="Sec-C motif"/>
    <property type="match status" value="1"/>
</dbReference>
<accession>A0ABY6XXV4</accession>
<sequence length="204" mass="21358">MASVPAICNQCGTPFPSGLEMGNGSHSNTFISFTAGPCPKCGGKGSIPPGVYGVIDGLVQFARAGGSPNERLAMLGEVAVAAKENGWSADQFKDEAERRSPGASKLLSWIPSNKGEWYTFVGLLIMVATLLQASSGYTLKDLIHAGADGISNNASTPATIASAPHNTTPRHFSDVRRGTGKHKIGRNDVCHCGSGLKYKKCHGR</sequence>
<proteinExistence type="predicted"/>
<dbReference type="InterPro" id="IPR004027">
    <property type="entry name" value="SEC_C_motif"/>
</dbReference>